<evidence type="ECO:0000256" key="5">
    <source>
        <dbReference type="PROSITE-ProRule" id="PRU00277"/>
    </source>
</evidence>
<evidence type="ECO:0000259" key="7">
    <source>
        <dbReference type="PROSITE" id="PS50059"/>
    </source>
</evidence>
<feature type="compositionally biased region" description="Basic residues" evidence="6">
    <location>
        <begin position="166"/>
        <end position="180"/>
    </location>
</feature>
<dbReference type="InterPro" id="IPR001179">
    <property type="entry name" value="PPIase_FKBP_dom"/>
</dbReference>
<comment type="catalytic activity">
    <reaction evidence="1 5">
        <text>[protein]-peptidylproline (omega=180) = [protein]-peptidylproline (omega=0)</text>
        <dbReference type="Rhea" id="RHEA:16237"/>
        <dbReference type="Rhea" id="RHEA-COMP:10747"/>
        <dbReference type="Rhea" id="RHEA-COMP:10748"/>
        <dbReference type="ChEBI" id="CHEBI:83833"/>
        <dbReference type="ChEBI" id="CHEBI:83834"/>
        <dbReference type="EC" id="5.2.1.8"/>
    </reaction>
</comment>
<proteinExistence type="predicted"/>
<accession>A0A5B6YT91</accession>
<keyword evidence="3 5" id="KW-0697">Rotamase</keyword>
<reference evidence="8" key="1">
    <citation type="submission" date="2019-08" db="EMBL/GenBank/DDBJ databases">
        <title>Reference gene set and small RNA set construction with multiple tissues from Davidia involucrata Baill.</title>
        <authorList>
            <person name="Yang H."/>
            <person name="Zhou C."/>
            <person name="Li G."/>
            <person name="Wang J."/>
            <person name="Gao P."/>
            <person name="Wang M."/>
            <person name="Wang R."/>
            <person name="Zhao Y."/>
        </authorList>
    </citation>
    <scope>NUCLEOTIDE SEQUENCE</scope>
    <source>
        <tissue evidence="8">Mixed with DoveR01_LX</tissue>
    </source>
</reference>
<feature type="compositionally biased region" description="Basic and acidic residues" evidence="6">
    <location>
        <begin position="394"/>
        <end position="407"/>
    </location>
</feature>
<protein>
    <recommendedName>
        <fullName evidence="2 5">peptidylprolyl isomerase</fullName>
        <ecNumber evidence="2 5">5.2.1.8</ecNumber>
    </recommendedName>
</protein>
<feature type="compositionally biased region" description="Polar residues" evidence="6">
    <location>
        <begin position="322"/>
        <end position="331"/>
    </location>
</feature>
<dbReference type="Pfam" id="PF17800">
    <property type="entry name" value="NPL"/>
    <property type="match status" value="1"/>
</dbReference>
<feature type="domain" description="PPIase FKBP-type" evidence="7">
    <location>
        <begin position="607"/>
        <end position="695"/>
    </location>
</feature>
<gene>
    <name evidence="8" type="ORF">Din_004513</name>
</gene>
<feature type="compositionally biased region" description="Basic and acidic residues" evidence="6">
    <location>
        <begin position="155"/>
        <end position="165"/>
    </location>
</feature>
<evidence type="ECO:0000256" key="2">
    <source>
        <dbReference type="ARBA" id="ARBA00013194"/>
    </source>
</evidence>
<feature type="compositionally biased region" description="Basic and acidic residues" evidence="6">
    <location>
        <begin position="245"/>
        <end position="270"/>
    </location>
</feature>
<organism evidence="8">
    <name type="scientific">Davidia involucrata</name>
    <name type="common">Dove tree</name>
    <dbReference type="NCBI Taxonomy" id="16924"/>
    <lineage>
        <taxon>Eukaryota</taxon>
        <taxon>Viridiplantae</taxon>
        <taxon>Streptophyta</taxon>
        <taxon>Embryophyta</taxon>
        <taxon>Tracheophyta</taxon>
        <taxon>Spermatophyta</taxon>
        <taxon>Magnoliopsida</taxon>
        <taxon>eudicotyledons</taxon>
        <taxon>Gunneridae</taxon>
        <taxon>Pentapetalae</taxon>
        <taxon>asterids</taxon>
        <taxon>Cornales</taxon>
        <taxon>Nyssaceae</taxon>
        <taxon>Davidia</taxon>
    </lineage>
</organism>
<dbReference type="GO" id="GO:0003755">
    <property type="term" value="F:peptidyl-prolyl cis-trans isomerase activity"/>
    <property type="evidence" value="ECO:0007669"/>
    <property type="project" value="UniProtKB-KW"/>
</dbReference>
<feature type="compositionally biased region" description="Basic and acidic residues" evidence="6">
    <location>
        <begin position="428"/>
        <end position="442"/>
    </location>
</feature>
<keyword evidence="4 5" id="KW-0413">Isomerase</keyword>
<feature type="compositionally biased region" description="Basic and acidic residues" evidence="6">
    <location>
        <begin position="332"/>
        <end position="343"/>
    </location>
</feature>
<dbReference type="EC" id="5.2.1.8" evidence="2 5"/>
<evidence type="ECO:0000256" key="4">
    <source>
        <dbReference type="ARBA" id="ARBA00023235"/>
    </source>
</evidence>
<evidence type="ECO:0000313" key="8">
    <source>
        <dbReference type="EMBL" id="MPA35072.1"/>
    </source>
</evidence>
<feature type="region of interest" description="Disordered" evidence="6">
    <location>
        <begin position="101"/>
        <end position="534"/>
    </location>
</feature>
<dbReference type="PANTHER" id="PTHR43811:SF48">
    <property type="entry name" value="PEPTIDYL-PROLYL CIS-TRANS ISOMERASE FKBP43"/>
    <property type="match status" value="1"/>
</dbReference>
<dbReference type="InterPro" id="IPR046357">
    <property type="entry name" value="PPIase_dom_sf"/>
</dbReference>
<evidence type="ECO:0000256" key="3">
    <source>
        <dbReference type="ARBA" id="ARBA00023110"/>
    </source>
</evidence>
<dbReference type="EMBL" id="GHES01004513">
    <property type="protein sequence ID" value="MPA35072.1"/>
    <property type="molecule type" value="Transcribed_RNA"/>
</dbReference>
<evidence type="ECO:0000256" key="6">
    <source>
        <dbReference type="SAM" id="MobiDB-lite"/>
    </source>
</evidence>
<feature type="compositionally biased region" description="Basic and acidic residues" evidence="6">
    <location>
        <begin position="487"/>
        <end position="512"/>
    </location>
</feature>
<sequence length="695" mass="77679">MAFWGTEVKPGKPFTHLFDRVRGRLRISQATLGIGSSTKKSLVQCNVGDKSPVFLCALLPDKTESCHLDLEFEEGDEVVFSIIGPRSVYLTGYYVGNSRHSNLNDDTDSYGEDIANTETEEESTRRSDEDSYEDSFIDDDDVEVFPSSPISNGRVVDEEMLEKKKPKDRKGSRKRLKKKYQSVESDDDDSFRQRNIVNGCRDLSRPENEDEDSVPISSLYKSKATAKNVILEAEEKADEETAETGSKKTEGNGTHAKTEDDGTDVIESKRKAVAVAIYGEPERGRELPYSSMLPSDEMGPENKTELNKKNKEQSSERKTLKTDSVNPSSALNEDKVQHEEAKSDSISQYLLVRNEQDQKPAAVKGSDLPCNSLLHPIEVGPETCTKPKKKRKERSKEGKTHETDSVKAFKVGKAQQDEAEADNMDYDLLVRNKNDQKPDTDKTLLLPSTEVASENGTKPKKKRKECTEERKSLEASMASHSNILNEDQDKQDEAKVGNRDKDLPAQNEDQKPSNHKCINIDSNHIAGGDQSEEKKIKMKKKKSKNRENEGNVIMDVTLSTEEKNRSSMEFENKNVDAKSSQARTLSNGLIIEELEKGKPDGKMAAPGKKLKVNYIGKLRENGQIFDSNIGKAPYRFRLGAEEIIEGWNVGVDGMRVGEKRRLIIPPSMGYGSQGAGENIPPNSWLVYDVELLGVR</sequence>
<dbReference type="PROSITE" id="PS50059">
    <property type="entry name" value="FKBP_PPIASE"/>
    <property type="match status" value="1"/>
</dbReference>
<dbReference type="InterPro" id="IPR041232">
    <property type="entry name" value="NPL"/>
</dbReference>
<feature type="compositionally biased region" description="Acidic residues" evidence="6">
    <location>
        <begin position="130"/>
        <end position="143"/>
    </location>
</feature>
<dbReference type="PANTHER" id="PTHR43811">
    <property type="entry name" value="FKBP-TYPE PEPTIDYL-PROLYL CIS-TRANS ISOMERASE FKPA"/>
    <property type="match status" value="1"/>
</dbReference>
<feature type="compositionally biased region" description="Basic and acidic residues" evidence="6">
    <location>
        <begin position="300"/>
        <end position="321"/>
    </location>
</feature>
<dbReference type="Pfam" id="PF00254">
    <property type="entry name" value="FKBP_C"/>
    <property type="match status" value="1"/>
</dbReference>
<name>A0A5B6YT91_DAVIN</name>
<dbReference type="Gene3D" id="2.60.120.340">
    <property type="entry name" value="Nucleoplasmin core domain"/>
    <property type="match status" value="1"/>
</dbReference>
<dbReference type="AlphaFoldDB" id="A0A5B6YT91"/>
<dbReference type="FunFam" id="3.10.50.40:FF:000006">
    <property type="entry name" value="Peptidyl-prolyl cis-trans isomerase"/>
    <property type="match status" value="1"/>
</dbReference>
<evidence type="ECO:0000256" key="1">
    <source>
        <dbReference type="ARBA" id="ARBA00000971"/>
    </source>
</evidence>
<dbReference type="SUPFAM" id="SSF54534">
    <property type="entry name" value="FKBP-like"/>
    <property type="match status" value="1"/>
</dbReference>
<dbReference type="Gene3D" id="3.10.50.40">
    <property type="match status" value="1"/>
</dbReference>